<evidence type="ECO:0000259" key="2">
    <source>
        <dbReference type="Pfam" id="PF00766"/>
    </source>
</evidence>
<dbReference type="EMBL" id="PYAL01000004">
    <property type="protein sequence ID" value="RXN88203.1"/>
    <property type="molecule type" value="Genomic_DNA"/>
</dbReference>
<dbReference type="GO" id="GO:0033539">
    <property type="term" value="P:fatty acid beta-oxidation using acyl-CoA dehydrogenase"/>
    <property type="evidence" value="ECO:0007669"/>
    <property type="project" value="TreeGrafter"/>
</dbReference>
<evidence type="ECO:0000313" key="4">
    <source>
        <dbReference type="Proteomes" id="UP000290849"/>
    </source>
</evidence>
<feature type="region of interest" description="Disordered" evidence="1">
    <location>
        <begin position="1"/>
        <end position="23"/>
    </location>
</feature>
<dbReference type="Gene3D" id="3.40.50.1220">
    <property type="entry name" value="TPP-binding domain"/>
    <property type="match status" value="1"/>
</dbReference>
<protein>
    <recommendedName>
        <fullName evidence="2">Electron transfer flavoprotein alpha subunit C-terminal domain-containing protein</fullName>
    </recommendedName>
</protein>
<accession>A0A4Q1HKD1</accession>
<dbReference type="Proteomes" id="UP000290849">
    <property type="component" value="Unassembled WGS sequence"/>
</dbReference>
<dbReference type="InterPro" id="IPR001308">
    <property type="entry name" value="ETF_a/FixB"/>
</dbReference>
<dbReference type="SUPFAM" id="SSF52467">
    <property type="entry name" value="DHS-like NAD/FAD-binding domain"/>
    <property type="match status" value="1"/>
</dbReference>
<feature type="domain" description="Electron transfer flavoprotein alpha subunit C-terminal" evidence="2">
    <location>
        <begin position="83"/>
        <end position="161"/>
    </location>
</feature>
<evidence type="ECO:0000256" key="1">
    <source>
        <dbReference type="SAM" id="MobiDB-lite"/>
    </source>
</evidence>
<dbReference type="GO" id="GO:0050660">
    <property type="term" value="F:flavin adenine dinucleotide binding"/>
    <property type="evidence" value="ECO:0007669"/>
    <property type="project" value="InterPro"/>
</dbReference>
<name>A0A4Q1HKD1_9BURK</name>
<dbReference type="AlphaFoldDB" id="A0A4Q1HKD1"/>
<gene>
    <name evidence="3" type="ORF">C7R54_14805</name>
</gene>
<dbReference type="PANTHER" id="PTHR43153:SF1">
    <property type="entry name" value="ELECTRON TRANSFER FLAVOPROTEIN SUBUNIT ALPHA, MITOCHONDRIAL"/>
    <property type="match status" value="1"/>
</dbReference>
<evidence type="ECO:0000313" key="3">
    <source>
        <dbReference type="EMBL" id="RXN88203.1"/>
    </source>
</evidence>
<dbReference type="Pfam" id="PF00766">
    <property type="entry name" value="ETF_alpha"/>
    <property type="match status" value="1"/>
</dbReference>
<dbReference type="OrthoDB" id="9770286at2"/>
<keyword evidence="4" id="KW-1185">Reference proteome</keyword>
<reference evidence="3 4" key="1">
    <citation type="journal article" date="2017" name="Int. J. Syst. Evol. Microbiol.">
        <title>Achromobacter aloeverae sp. nov., isolated from the root of Aloe vera (L.) Burm.f.</title>
        <authorList>
            <person name="Kuncharoen N."/>
            <person name="Muramatsu Y."/>
            <person name="Shibata C."/>
            <person name="Kamakura Y."/>
            <person name="Nakagawa Y."/>
            <person name="Tanasupawat S."/>
        </authorList>
    </citation>
    <scope>NUCLEOTIDE SEQUENCE [LARGE SCALE GENOMIC DNA]</scope>
    <source>
        <strain evidence="3 4">AVA-1</strain>
    </source>
</reference>
<dbReference type="GO" id="GO:0009055">
    <property type="term" value="F:electron transfer activity"/>
    <property type="evidence" value="ECO:0007669"/>
    <property type="project" value="InterPro"/>
</dbReference>
<sequence>MIAAVRPQADPPPEATRAPEAVLPQDVHATEAVRATEAAHAPGAAPATARRRPMVAHDLDGLPVPRAAYPLTRLPRNEPHASLDGARIVVSGGRGMGDLAAFPILYDIAARLGGAVGASLPAVDAGWAPVTRQVGISGKYVSPDIYLAIGISGTPQHLAGIDPHTRIVAINNDEQANIFNVAEAGVVAEWQVLLPALLNALDHPGDA</sequence>
<dbReference type="PANTHER" id="PTHR43153">
    <property type="entry name" value="ELECTRON TRANSFER FLAVOPROTEIN ALPHA"/>
    <property type="match status" value="1"/>
</dbReference>
<dbReference type="InterPro" id="IPR029035">
    <property type="entry name" value="DHS-like_NAD/FAD-binding_dom"/>
</dbReference>
<dbReference type="InterPro" id="IPR014731">
    <property type="entry name" value="ETF_asu_C"/>
</dbReference>
<proteinExistence type="predicted"/>
<comment type="caution">
    <text evidence="3">The sequence shown here is derived from an EMBL/GenBank/DDBJ whole genome shotgun (WGS) entry which is preliminary data.</text>
</comment>
<organism evidence="3 4">
    <name type="scientific">Achromobacter aloeverae</name>
    <dbReference type="NCBI Taxonomy" id="1750518"/>
    <lineage>
        <taxon>Bacteria</taxon>
        <taxon>Pseudomonadati</taxon>
        <taxon>Pseudomonadota</taxon>
        <taxon>Betaproteobacteria</taxon>
        <taxon>Burkholderiales</taxon>
        <taxon>Alcaligenaceae</taxon>
        <taxon>Achromobacter</taxon>
    </lineage>
</organism>